<organism evidence="1">
    <name type="scientific">viral metagenome</name>
    <dbReference type="NCBI Taxonomy" id="1070528"/>
    <lineage>
        <taxon>unclassified sequences</taxon>
        <taxon>metagenomes</taxon>
        <taxon>organismal metagenomes</taxon>
    </lineage>
</organism>
<dbReference type="AlphaFoldDB" id="A0A6C0JYK8"/>
<sequence>MQRVDSSDYILLKKITAIRNANAAAESRKFRAPTNDVSQYSPYIIGQTCVGGSGIGNDSCRTDTKLHNTFVTTNLSCNVSPTTG</sequence>
<proteinExistence type="predicted"/>
<dbReference type="EMBL" id="MN740747">
    <property type="protein sequence ID" value="QHU09916.1"/>
    <property type="molecule type" value="Genomic_DNA"/>
</dbReference>
<name>A0A6C0JYK8_9ZZZZ</name>
<evidence type="ECO:0000313" key="1">
    <source>
        <dbReference type="EMBL" id="QHU09916.1"/>
    </source>
</evidence>
<accession>A0A6C0JYK8</accession>
<reference evidence="1" key="1">
    <citation type="journal article" date="2020" name="Nature">
        <title>Giant virus diversity and host interactions through global metagenomics.</title>
        <authorList>
            <person name="Schulz F."/>
            <person name="Roux S."/>
            <person name="Paez-Espino D."/>
            <person name="Jungbluth S."/>
            <person name="Walsh D.A."/>
            <person name="Denef V.J."/>
            <person name="McMahon K.D."/>
            <person name="Konstantinidis K.T."/>
            <person name="Eloe-Fadrosh E.A."/>
            <person name="Kyrpides N.C."/>
            <person name="Woyke T."/>
        </authorList>
    </citation>
    <scope>NUCLEOTIDE SEQUENCE</scope>
    <source>
        <strain evidence="1">GVMAG-S-1101164-164</strain>
    </source>
</reference>
<protein>
    <submittedName>
        <fullName evidence="1">Uncharacterized protein</fullName>
    </submittedName>
</protein>